<evidence type="ECO:0000256" key="2">
    <source>
        <dbReference type="ARBA" id="ARBA00022475"/>
    </source>
</evidence>
<evidence type="ECO:0000256" key="5">
    <source>
        <dbReference type="ARBA" id="ARBA00023136"/>
    </source>
</evidence>
<name>A0A0Q0DQE2_9PSED</name>
<evidence type="ECO:0000256" key="4">
    <source>
        <dbReference type="ARBA" id="ARBA00022989"/>
    </source>
</evidence>
<keyword evidence="5 7" id="KW-0472">Membrane</keyword>
<dbReference type="PANTHER" id="PTHR43652:SF2">
    <property type="entry name" value="BASIC AMINO ACID ANTIPORTER YFCC-RELATED"/>
    <property type="match status" value="1"/>
</dbReference>
<feature type="transmembrane region" description="Helical" evidence="7">
    <location>
        <begin position="462"/>
        <end position="484"/>
    </location>
</feature>
<protein>
    <submittedName>
        <fullName evidence="8">C4-dicarboxylate anaerobic carrier</fullName>
    </submittedName>
</protein>
<dbReference type="Pfam" id="PF03606">
    <property type="entry name" value="DcuC"/>
    <property type="match status" value="1"/>
</dbReference>
<feature type="transmembrane region" description="Helical" evidence="7">
    <location>
        <begin position="115"/>
        <end position="132"/>
    </location>
</feature>
<dbReference type="PATRIC" id="fig|251707.3.peg.4508"/>
<comment type="subcellular location">
    <subcellularLocation>
        <location evidence="1">Cell membrane</location>
        <topology evidence="1">Multi-pass membrane protein</topology>
    </subcellularLocation>
</comment>
<evidence type="ECO:0000313" key="8">
    <source>
        <dbReference type="EMBL" id="KPY42077.1"/>
    </source>
</evidence>
<feature type="region of interest" description="Disordered" evidence="6">
    <location>
        <begin position="1"/>
        <end position="31"/>
    </location>
</feature>
<dbReference type="InterPro" id="IPR018385">
    <property type="entry name" value="C4_dicarb_anaerob_car-like"/>
</dbReference>
<keyword evidence="4 7" id="KW-1133">Transmembrane helix</keyword>
<sequence length="486" mass="51155">MREQECSTMTVITPHNTPVDGTVSDNKPSTSSTQINPAVILLAIVFVAVLLTYIVDSGEYTRKGELVLPGTFQSLEKNSSPLHLFSVDGRKETDVKPVSIIEGLMAIPRGLVKQSGLIFMVILIGGMFGVLNKSGTIDSGLTRMLALARGNIYLLVPSIILILSLGSSCLGMAKEYVMVVPLMVAMAHRMGLPTIIGLAIVVISVKIGFLSSISNPVALGIAQPIVGLPVFSGMGMRAATFVVFMLVGTAFVLMCIRRTGVDVKAHVINDDKRLSARHVVTLIALLAGVSFLVYASNTWKWKFTELSAYYIGMSIVFAAISGIGATAAADAFLSGMKKVMMAGLLIGLATAVEDVLSTGKILDSVVNGLAGLIGGHSPVVSAFGMFFSQLFLDVLIPSTSGGAAVTMPIFGPLGQLTGVTAQTSVYAFLLGHGLTNMITPTSSGLLVLLATAQVGWGQWARFILPLFVTFFCIALVMLAIAVSIGY</sequence>
<organism evidence="8 9">
    <name type="scientific">Pseudomonas syringae pv. primulae</name>
    <dbReference type="NCBI Taxonomy" id="251707"/>
    <lineage>
        <taxon>Bacteria</taxon>
        <taxon>Pseudomonadati</taxon>
        <taxon>Pseudomonadota</taxon>
        <taxon>Gammaproteobacteria</taxon>
        <taxon>Pseudomonadales</taxon>
        <taxon>Pseudomonadaceae</taxon>
        <taxon>Pseudomonas</taxon>
    </lineage>
</organism>
<evidence type="ECO:0000256" key="1">
    <source>
        <dbReference type="ARBA" id="ARBA00004651"/>
    </source>
</evidence>
<feature type="transmembrane region" description="Helical" evidence="7">
    <location>
        <begin position="234"/>
        <end position="256"/>
    </location>
</feature>
<evidence type="ECO:0000256" key="3">
    <source>
        <dbReference type="ARBA" id="ARBA00022692"/>
    </source>
</evidence>
<evidence type="ECO:0000256" key="6">
    <source>
        <dbReference type="SAM" id="MobiDB-lite"/>
    </source>
</evidence>
<feature type="transmembrane region" description="Helical" evidence="7">
    <location>
        <begin position="307"/>
        <end position="327"/>
    </location>
</feature>
<feature type="transmembrane region" description="Helical" evidence="7">
    <location>
        <begin position="35"/>
        <end position="55"/>
    </location>
</feature>
<feature type="transmembrane region" description="Helical" evidence="7">
    <location>
        <begin position="152"/>
        <end position="173"/>
    </location>
</feature>
<evidence type="ECO:0000313" key="9">
    <source>
        <dbReference type="Proteomes" id="UP000050562"/>
    </source>
</evidence>
<dbReference type="PANTHER" id="PTHR43652">
    <property type="entry name" value="BASIC AMINO ACID ANTIPORTER YFCC-RELATED"/>
    <property type="match status" value="1"/>
</dbReference>
<dbReference type="GO" id="GO:0005886">
    <property type="term" value="C:plasma membrane"/>
    <property type="evidence" value="ECO:0007669"/>
    <property type="project" value="UniProtKB-SubCell"/>
</dbReference>
<keyword evidence="3 7" id="KW-0812">Transmembrane</keyword>
<feature type="transmembrane region" description="Helical" evidence="7">
    <location>
        <begin position="425"/>
        <end position="450"/>
    </location>
</feature>
<feature type="transmembrane region" description="Helical" evidence="7">
    <location>
        <begin position="368"/>
        <end position="387"/>
    </location>
</feature>
<proteinExistence type="predicted"/>
<feature type="compositionally biased region" description="Polar residues" evidence="6">
    <location>
        <begin position="1"/>
        <end position="16"/>
    </location>
</feature>
<comment type="caution">
    <text evidence="8">The sequence shown here is derived from an EMBL/GenBank/DDBJ whole genome shotgun (WGS) entry which is preliminary data.</text>
</comment>
<dbReference type="EMBL" id="LJRC01000001">
    <property type="protein sequence ID" value="KPY42077.1"/>
    <property type="molecule type" value="Genomic_DNA"/>
</dbReference>
<dbReference type="Proteomes" id="UP000050562">
    <property type="component" value="Unassembled WGS sequence"/>
</dbReference>
<dbReference type="InterPro" id="IPR051679">
    <property type="entry name" value="DASS-Related_Transporters"/>
</dbReference>
<feature type="transmembrane region" description="Helical" evidence="7">
    <location>
        <begin position="276"/>
        <end position="295"/>
    </location>
</feature>
<gene>
    <name evidence="8" type="ORF">ALO52_03431</name>
</gene>
<reference evidence="8 9" key="1">
    <citation type="submission" date="2015-09" db="EMBL/GenBank/DDBJ databases">
        <title>Genome announcement of multiple Pseudomonas syringae strains.</title>
        <authorList>
            <person name="Thakur S."/>
            <person name="Wang P.W."/>
            <person name="Gong Y."/>
            <person name="Weir B.S."/>
            <person name="Guttman D.S."/>
        </authorList>
    </citation>
    <scope>NUCLEOTIDE SEQUENCE [LARGE SCALE GENOMIC DNA]</scope>
    <source>
        <strain evidence="8 9">ICMP3956</strain>
    </source>
</reference>
<evidence type="ECO:0000256" key="7">
    <source>
        <dbReference type="SAM" id="Phobius"/>
    </source>
</evidence>
<dbReference type="AlphaFoldDB" id="A0A0Q0DQE2"/>
<feature type="transmembrane region" description="Helical" evidence="7">
    <location>
        <begin position="194"/>
        <end position="214"/>
    </location>
</feature>
<accession>A0A0Q0DQE2</accession>
<keyword evidence="2" id="KW-1003">Cell membrane</keyword>